<dbReference type="InterPro" id="IPR013870">
    <property type="entry name" value="Ribosomal_mL54"/>
</dbReference>
<evidence type="ECO:0000256" key="1">
    <source>
        <dbReference type="ARBA" id="ARBA00004173"/>
    </source>
</evidence>
<dbReference type="AlphaFoldDB" id="A0A8H4VKS2"/>
<evidence type="ECO:0000313" key="9">
    <source>
        <dbReference type="EMBL" id="KAF4614441.1"/>
    </source>
</evidence>
<evidence type="ECO:0000256" key="5">
    <source>
        <dbReference type="ARBA" id="ARBA00023274"/>
    </source>
</evidence>
<evidence type="ECO:0000256" key="3">
    <source>
        <dbReference type="ARBA" id="ARBA00022980"/>
    </source>
</evidence>
<keyword evidence="5" id="KW-0687">Ribonucleoprotein</keyword>
<dbReference type="PANTHER" id="PTHR28595:SF1">
    <property type="entry name" value="LARGE RIBOSOMAL SUBUNIT PROTEIN ML54"/>
    <property type="match status" value="1"/>
</dbReference>
<keyword evidence="10" id="KW-1185">Reference proteome</keyword>
<evidence type="ECO:0000256" key="2">
    <source>
        <dbReference type="ARBA" id="ARBA00022946"/>
    </source>
</evidence>
<comment type="caution">
    <text evidence="9">The sequence shown here is derived from an EMBL/GenBank/DDBJ whole genome shotgun (WGS) entry which is preliminary data.</text>
</comment>
<comment type="similarity">
    <text evidence="6">Belongs to the mitochondrion-specific ribosomal protein mL54 family.</text>
</comment>
<gene>
    <name evidence="9" type="ORF">D9613_002491</name>
</gene>
<protein>
    <recommendedName>
        <fullName evidence="7">Large ribosomal subunit protein mL54</fullName>
    </recommendedName>
</protein>
<keyword evidence="3" id="KW-0689">Ribosomal protein</keyword>
<dbReference type="EMBL" id="JAACJL010000044">
    <property type="protein sequence ID" value="KAF4614441.1"/>
    <property type="molecule type" value="Genomic_DNA"/>
</dbReference>
<organism evidence="9 10">
    <name type="scientific">Agrocybe pediades</name>
    <dbReference type="NCBI Taxonomy" id="84607"/>
    <lineage>
        <taxon>Eukaryota</taxon>
        <taxon>Fungi</taxon>
        <taxon>Dikarya</taxon>
        <taxon>Basidiomycota</taxon>
        <taxon>Agaricomycotina</taxon>
        <taxon>Agaricomycetes</taxon>
        <taxon>Agaricomycetidae</taxon>
        <taxon>Agaricales</taxon>
        <taxon>Agaricineae</taxon>
        <taxon>Strophariaceae</taxon>
        <taxon>Agrocybe</taxon>
    </lineage>
</organism>
<evidence type="ECO:0000256" key="6">
    <source>
        <dbReference type="ARBA" id="ARBA00033752"/>
    </source>
</evidence>
<comment type="subcellular location">
    <subcellularLocation>
        <location evidence="1">Mitochondrion</location>
    </subcellularLocation>
</comment>
<evidence type="ECO:0000256" key="4">
    <source>
        <dbReference type="ARBA" id="ARBA00023128"/>
    </source>
</evidence>
<name>A0A8H4VKS2_9AGAR</name>
<evidence type="ECO:0000313" key="10">
    <source>
        <dbReference type="Proteomes" id="UP000521872"/>
    </source>
</evidence>
<dbReference type="PANTHER" id="PTHR28595">
    <property type="entry name" value="39S RIBOSOMAL PROTEIN L54, MITOCHONDRIAL"/>
    <property type="match status" value="1"/>
</dbReference>
<evidence type="ECO:0000256" key="8">
    <source>
        <dbReference type="SAM" id="MobiDB-lite"/>
    </source>
</evidence>
<keyword evidence="4" id="KW-0496">Mitochondrion</keyword>
<evidence type="ECO:0000256" key="7">
    <source>
        <dbReference type="ARBA" id="ARBA00035179"/>
    </source>
</evidence>
<proteinExistence type="inferred from homology"/>
<dbReference type="GO" id="GO:0003735">
    <property type="term" value="F:structural constituent of ribosome"/>
    <property type="evidence" value="ECO:0007669"/>
    <property type="project" value="TreeGrafter"/>
</dbReference>
<feature type="region of interest" description="Disordered" evidence="8">
    <location>
        <begin position="96"/>
        <end position="127"/>
    </location>
</feature>
<sequence length="127" mass="13988">MTFLQCLRRVQLTSSRQSSWLCARSYSTPAPAAAAPKAPKKAATNAPQAAAIPQSSCPADTVLKGINYLKGQAPVVAQADDAYPEWLWTILKPKVYEDDGPGGKKERVERRKANRQAIKDRNFMQTQ</sequence>
<reference evidence="9 10" key="1">
    <citation type="submission" date="2019-12" db="EMBL/GenBank/DDBJ databases">
        <authorList>
            <person name="Floudas D."/>
            <person name="Bentzer J."/>
            <person name="Ahren D."/>
            <person name="Johansson T."/>
            <person name="Persson P."/>
            <person name="Tunlid A."/>
        </authorList>
    </citation>
    <scope>NUCLEOTIDE SEQUENCE [LARGE SCALE GENOMIC DNA]</scope>
    <source>
        <strain evidence="9 10">CBS 102.39</strain>
    </source>
</reference>
<keyword evidence="2" id="KW-0809">Transit peptide</keyword>
<accession>A0A8H4VKS2</accession>
<dbReference type="GO" id="GO:0005762">
    <property type="term" value="C:mitochondrial large ribosomal subunit"/>
    <property type="evidence" value="ECO:0007669"/>
    <property type="project" value="TreeGrafter"/>
</dbReference>
<dbReference type="Proteomes" id="UP000521872">
    <property type="component" value="Unassembled WGS sequence"/>
</dbReference>
<dbReference type="Pfam" id="PF08561">
    <property type="entry name" value="Ribosomal_L37"/>
    <property type="match status" value="1"/>
</dbReference>